<proteinExistence type="predicted"/>
<accession>A0A0T6BWB3</accession>
<comment type="caution">
    <text evidence="1">The sequence shown here is derived from an EMBL/GenBank/DDBJ whole genome shotgun (WGS) entry which is preliminary data.</text>
</comment>
<gene>
    <name evidence="1" type="ORF">AB447_209330</name>
    <name evidence="2" type="ORF">P8828_21415</name>
</gene>
<reference evidence="1" key="2">
    <citation type="submission" date="2015-10" db="EMBL/GenBank/DDBJ databases">
        <authorList>
            <person name="Gilbert D.G."/>
        </authorList>
    </citation>
    <scope>NUCLEOTIDE SEQUENCE</scope>
    <source>
        <strain evidence="1">GO-13</strain>
    </source>
</reference>
<evidence type="ECO:0000313" key="4">
    <source>
        <dbReference type="Proteomes" id="UP001341297"/>
    </source>
</evidence>
<dbReference type="RefSeq" id="WP_017474750.1">
    <property type="nucleotide sequence ID" value="NZ_JARRTL010000029.1"/>
</dbReference>
<name>A0A0T6BWB3_9BACI</name>
<reference evidence="1 3" key="1">
    <citation type="journal article" date="2015" name="Int. J. Syst. Evol. Microbiol.">
        <title>Bacillus glycinifermentans sp. nov., isolated from fermented soybean paste.</title>
        <authorList>
            <person name="Kim S.J."/>
            <person name="Dunlap C.A."/>
            <person name="Kwon S.W."/>
            <person name="Rooney A.P."/>
        </authorList>
    </citation>
    <scope>NUCLEOTIDE SEQUENCE [LARGE SCALE GENOMIC DNA]</scope>
    <source>
        <strain evidence="1 3">GO-13</strain>
    </source>
</reference>
<evidence type="ECO:0000313" key="2">
    <source>
        <dbReference type="EMBL" id="MEC0487315.1"/>
    </source>
</evidence>
<dbReference type="AlphaFoldDB" id="A0A0T6BWB3"/>
<dbReference type="EMBL" id="JARRTL010000029">
    <property type="protein sequence ID" value="MEC0487315.1"/>
    <property type="molecule type" value="Genomic_DNA"/>
</dbReference>
<dbReference type="EMBL" id="LECW02000002">
    <property type="protein sequence ID" value="KRT95494.1"/>
    <property type="molecule type" value="Genomic_DNA"/>
</dbReference>
<keyword evidence="4" id="KW-1185">Reference proteome</keyword>
<reference evidence="2 4" key="3">
    <citation type="submission" date="2023-03" db="EMBL/GenBank/DDBJ databases">
        <title>Agriculturally important microbes genome sequencing.</title>
        <authorList>
            <person name="Dunlap C."/>
        </authorList>
    </citation>
    <scope>NUCLEOTIDE SEQUENCE [LARGE SCALE GENOMIC DNA]</scope>
    <source>
        <strain evidence="2 4">CBP-3203</strain>
    </source>
</reference>
<evidence type="ECO:0000313" key="1">
    <source>
        <dbReference type="EMBL" id="KRT95494.1"/>
    </source>
</evidence>
<organism evidence="1 3">
    <name type="scientific">Bacillus glycinifermentans</name>
    <dbReference type="NCBI Taxonomy" id="1664069"/>
    <lineage>
        <taxon>Bacteria</taxon>
        <taxon>Bacillati</taxon>
        <taxon>Bacillota</taxon>
        <taxon>Bacilli</taxon>
        <taxon>Bacillales</taxon>
        <taxon>Bacillaceae</taxon>
        <taxon>Bacillus</taxon>
    </lineage>
</organism>
<dbReference type="Proteomes" id="UP000036168">
    <property type="component" value="Unassembled WGS sequence"/>
</dbReference>
<sequence length="161" mass="19091">MTRHKAKFTGQILYKNYMFNVHPMLFSKDVEICEVLKPFISAISAYDKHGVYSFVDHSIGEKKIFFEGEIDGEPINVGEKVYIKGINDYIVIKDRYRNLNNEWTYETDHIVKIIEDEETILSKEWAVKQYEEALMDIEHEKRYENADAVKANKSWLKRLFN</sequence>
<evidence type="ECO:0000313" key="3">
    <source>
        <dbReference type="Proteomes" id="UP000036168"/>
    </source>
</evidence>
<protein>
    <submittedName>
        <fullName evidence="1">Uncharacterized protein</fullName>
    </submittedName>
</protein>
<dbReference type="Proteomes" id="UP001341297">
    <property type="component" value="Unassembled WGS sequence"/>
</dbReference>